<dbReference type="EMBL" id="RQSP01000002">
    <property type="protein sequence ID" value="KAB5608530.1"/>
    <property type="molecule type" value="Genomic_DNA"/>
</dbReference>
<gene>
    <name evidence="6" type="ORF">EHS19_00795</name>
</gene>
<feature type="compositionally biased region" description="Basic and acidic residues" evidence="4">
    <location>
        <begin position="284"/>
        <end position="302"/>
    </location>
</feature>
<protein>
    <submittedName>
        <fullName evidence="6">ABC transporter ATP-binding protein</fullName>
    </submittedName>
</protein>
<evidence type="ECO:0000313" key="7">
    <source>
        <dbReference type="Proteomes" id="UP000326336"/>
    </source>
</evidence>
<proteinExistence type="predicted"/>
<dbReference type="GO" id="GO:0016887">
    <property type="term" value="F:ATP hydrolysis activity"/>
    <property type="evidence" value="ECO:0007669"/>
    <property type="project" value="InterPro"/>
</dbReference>
<dbReference type="Gene3D" id="3.40.50.300">
    <property type="entry name" value="P-loop containing nucleotide triphosphate hydrolases"/>
    <property type="match status" value="1"/>
</dbReference>
<dbReference type="InterPro" id="IPR017871">
    <property type="entry name" value="ABC_transporter-like_CS"/>
</dbReference>
<feature type="region of interest" description="Disordered" evidence="4">
    <location>
        <begin position="269"/>
        <end position="302"/>
    </location>
</feature>
<evidence type="ECO:0000256" key="3">
    <source>
        <dbReference type="ARBA" id="ARBA00022840"/>
    </source>
</evidence>
<dbReference type="Pfam" id="PF00005">
    <property type="entry name" value="ABC_tran"/>
    <property type="match status" value="1"/>
</dbReference>
<evidence type="ECO:0000259" key="5">
    <source>
        <dbReference type="PROSITE" id="PS50893"/>
    </source>
</evidence>
<dbReference type="SUPFAM" id="SSF52540">
    <property type="entry name" value="P-loop containing nucleoside triphosphate hydrolases"/>
    <property type="match status" value="1"/>
</dbReference>
<dbReference type="GO" id="GO:0005524">
    <property type="term" value="F:ATP binding"/>
    <property type="evidence" value="ECO:0007669"/>
    <property type="project" value="UniProtKB-KW"/>
</dbReference>
<dbReference type="PANTHER" id="PTHR24220">
    <property type="entry name" value="IMPORT ATP-BINDING PROTEIN"/>
    <property type="match status" value="1"/>
</dbReference>
<dbReference type="PROSITE" id="PS00211">
    <property type="entry name" value="ABC_TRANSPORTER_1"/>
    <property type="match status" value="1"/>
</dbReference>
<evidence type="ECO:0000256" key="4">
    <source>
        <dbReference type="SAM" id="MobiDB-lite"/>
    </source>
</evidence>
<dbReference type="InterPro" id="IPR003593">
    <property type="entry name" value="AAA+_ATPase"/>
</dbReference>
<dbReference type="InterPro" id="IPR015854">
    <property type="entry name" value="ABC_transpr_LolD-like"/>
</dbReference>
<dbReference type="InterPro" id="IPR027417">
    <property type="entry name" value="P-loop_NTPase"/>
</dbReference>
<dbReference type="RefSeq" id="WP_151915901.1">
    <property type="nucleotide sequence ID" value="NZ_RQSP01000002.1"/>
</dbReference>
<organism evidence="6 7">
    <name type="scientific">Bifidobacterium jacchi</name>
    <dbReference type="NCBI Taxonomy" id="2490545"/>
    <lineage>
        <taxon>Bacteria</taxon>
        <taxon>Bacillati</taxon>
        <taxon>Actinomycetota</taxon>
        <taxon>Actinomycetes</taxon>
        <taxon>Bifidobacteriales</taxon>
        <taxon>Bifidobacteriaceae</taxon>
        <taxon>Bifidobacterium</taxon>
    </lineage>
</organism>
<dbReference type="Proteomes" id="UP000326336">
    <property type="component" value="Unassembled WGS sequence"/>
</dbReference>
<dbReference type="GO" id="GO:0005886">
    <property type="term" value="C:plasma membrane"/>
    <property type="evidence" value="ECO:0007669"/>
    <property type="project" value="TreeGrafter"/>
</dbReference>
<reference evidence="6 7" key="1">
    <citation type="journal article" date="2019" name="Int. J. Syst. Evol. Microbiol.">
        <title>Bifidobacterium jacchi sp. nov., isolated from the faeces of a baby common marmoset (Callithrix jacchus).</title>
        <authorList>
            <person name="Modesto M."/>
            <person name="Watanabe K."/>
            <person name="Arita M."/>
            <person name="Satti M."/>
            <person name="Oki K."/>
            <person name="Sciavilla P."/>
            <person name="Patavino C."/>
            <person name="Camma C."/>
            <person name="Michelini S."/>
            <person name="Sgorbati B."/>
            <person name="Mattarelli P."/>
        </authorList>
    </citation>
    <scope>NUCLEOTIDE SEQUENCE [LARGE SCALE GENOMIC DNA]</scope>
    <source>
        <strain evidence="6 7">MRM 9.3</strain>
    </source>
</reference>
<dbReference type="InterPro" id="IPR017911">
    <property type="entry name" value="MacB-like_ATP-bd"/>
</dbReference>
<keyword evidence="2" id="KW-0547">Nucleotide-binding</keyword>
<dbReference type="OrthoDB" id="3242895at2"/>
<evidence type="ECO:0000256" key="2">
    <source>
        <dbReference type="ARBA" id="ARBA00022741"/>
    </source>
</evidence>
<dbReference type="PROSITE" id="PS50893">
    <property type="entry name" value="ABC_TRANSPORTER_2"/>
    <property type="match status" value="1"/>
</dbReference>
<keyword evidence="3 6" id="KW-0067">ATP-binding</keyword>
<accession>A0A5N5RNI7</accession>
<evidence type="ECO:0000256" key="1">
    <source>
        <dbReference type="ARBA" id="ARBA00022448"/>
    </source>
</evidence>
<dbReference type="CDD" id="cd03255">
    <property type="entry name" value="ABC_MJ0796_LolCDE_FtsE"/>
    <property type="match status" value="1"/>
</dbReference>
<sequence>MTGEALPGEELPGGTLLTLDKVTKAFRGKDGTMQEILHPTTLAIGRGERVAIVGPSGSGKSTLLSLLGTLDMPTSGCLRYDGDDVAAMSGRQRSALRSERIGFVFQRFHLIDTVSALENVMTGLQYTALPRAERRSRAVDALTKVGLEHRLHHRPSQLSGGEQQRVAIARALVKQPDIMFADEPTGALDTETGHTIIDLLFDAADAAGMADAVSSAACGNTDDGVVGATGAAKATGASLVVVTHDMNIAARFPRQLHIRDGVVTERGSTAELGSAAQRGSATERISEADRGDRQQSEGCNHE</sequence>
<dbReference type="SMART" id="SM00382">
    <property type="entry name" value="AAA"/>
    <property type="match status" value="1"/>
</dbReference>
<dbReference type="AlphaFoldDB" id="A0A5N5RNI7"/>
<dbReference type="InterPro" id="IPR003439">
    <property type="entry name" value="ABC_transporter-like_ATP-bd"/>
</dbReference>
<feature type="domain" description="ABC transporter" evidence="5">
    <location>
        <begin position="17"/>
        <end position="285"/>
    </location>
</feature>
<keyword evidence="7" id="KW-1185">Reference proteome</keyword>
<comment type="caution">
    <text evidence="6">The sequence shown here is derived from an EMBL/GenBank/DDBJ whole genome shotgun (WGS) entry which is preliminary data.</text>
</comment>
<keyword evidence="1" id="KW-0813">Transport</keyword>
<evidence type="ECO:0000313" key="6">
    <source>
        <dbReference type="EMBL" id="KAB5608530.1"/>
    </source>
</evidence>
<dbReference type="GO" id="GO:0022857">
    <property type="term" value="F:transmembrane transporter activity"/>
    <property type="evidence" value="ECO:0007669"/>
    <property type="project" value="TreeGrafter"/>
</dbReference>
<name>A0A5N5RNI7_9BIFI</name>